<reference evidence="2" key="1">
    <citation type="submission" date="2016-10" db="EMBL/GenBank/DDBJ databases">
        <authorList>
            <person name="Varghese N."/>
            <person name="Submissions S."/>
        </authorList>
    </citation>
    <scope>NUCLEOTIDE SEQUENCE [LARGE SCALE GENOMIC DNA]</scope>
    <source>
        <strain evidence="2">CGMCC 1.10370</strain>
    </source>
</reference>
<proteinExistence type="predicted"/>
<evidence type="ECO:0000313" key="2">
    <source>
        <dbReference type="Proteomes" id="UP000199672"/>
    </source>
</evidence>
<accession>A0A1I1JZR7</accession>
<dbReference type="EMBL" id="FOMH01000001">
    <property type="protein sequence ID" value="SFC53432.1"/>
    <property type="molecule type" value="Genomic_DNA"/>
</dbReference>
<keyword evidence="2" id="KW-1185">Reference proteome</keyword>
<gene>
    <name evidence="1" type="ORF">SAMN05216297_101168</name>
</gene>
<organism evidence="1 2">
    <name type="scientific">Flavobacterium phragmitis</name>
    <dbReference type="NCBI Taxonomy" id="739143"/>
    <lineage>
        <taxon>Bacteria</taxon>
        <taxon>Pseudomonadati</taxon>
        <taxon>Bacteroidota</taxon>
        <taxon>Flavobacteriia</taxon>
        <taxon>Flavobacteriales</taxon>
        <taxon>Flavobacteriaceae</taxon>
        <taxon>Flavobacterium</taxon>
    </lineage>
</organism>
<protein>
    <submittedName>
        <fullName evidence="1">Uncharacterized protein</fullName>
    </submittedName>
</protein>
<dbReference type="Proteomes" id="UP000199672">
    <property type="component" value="Unassembled WGS sequence"/>
</dbReference>
<evidence type="ECO:0000313" key="1">
    <source>
        <dbReference type="EMBL" id="SFC53432.1"/>
    </source>
</evidence>
<dbReference type="STRING" id="739143.SAMN05216297_101168"/>
<name>A0A1I1JZR7_9FLAO</name>
<sequence>MGILGTLNLHAQVGIPTNNPNANAVLDLNRTDGTSEKGLLLPKVALKATDNFAPMAAHVAGMKVYNTATDGSGETAVTPGEYNNDGTKWIRVVSKDETSDGWALGGNTNGAIKELGTKDAQPLPFITDGTTKMSLSTDGVLGLGGNNDVDSSIRVPDNPSNPASAMSPRLNLMSDKNQSSPGFVISNFTDDNTSYSTFNSLAFIKGTGSHQNPKPGVDNDIVGQLSFYAYDNRYSTKFNLMTAIRATNFLNASGNKSGILRLGLNSHVTIYDNSVVLGFGGMTSFDQNQNKAQIYISGKIGVNYKLQTTITNANISDSDQTSLYINTVNSTVTFNLAKAAVSNNGRVATIVASGGTSSKVALKPATGDSIILMGAAPITTTTTATTNIKVISNGVDTWYQIP</sequence>
<dbReference type="AlphaFoldDB" id="A0A1I1JZR7"/>